<feature type="transmembrane region" description="Helical" evidence="9">
    <location>
        <begin position="1999"/>
        <end position="2020"/>
    </location>
</feature>
<dbReference type="SUPFAM" id="SSF52777">
    <property type="entry name" value="CoA-dependent acyltransferases"/>
    <property type="match status" value="2"/>
</dbReference>
<dbReference type="InterPro" id="IPR025110">
    <property type="entry name" value="AMP-bd_C"/>
</dbReference>
<dbReference type="GO" id="GO:0005737">
    <property type="term" value="C:cytoplasm"/>
    <property type="evidence" value="ECO:0007669"/>
    <property type="project" value="TreeGrafter"/>
</dbReference>
<dbReference type="Pfam" id="PF07690">
    <property type="entry name" value="MFS_1"/>
    <property type="match status" value="1"/>
</dbReference>
<feature type="transmembrane region" description="Helical" evidence="9">
    <location>
        <begin position="2083"/>
        <end position="2111"/>
    </location>
</feature>
<dbReference type="InterPro" id="IPR009081">
    <property type="entry name" value="PP-bd_ACP"/>
</dbReference>
<feature type="transmembrane region" description="Helical" evidence="9">
    <location>
        <begin position="2148"/>
        <end position="2168"/>
    </location>
</feature>
<dbReference type="InterPro" id="IPR001031">
    <property type="entry name" value="Thioesterase"/>
</dbReference>
<proteinExistence type="predicted"/>
<dbReference type="SUPFAM" id="SSF47336">
    <property type="entry name" value="ACP-like"/>
    <property type="match status" value="1"/>
</dbReference>
<dbReference type="PROSITE" id="PS50850">
    <property type="entry name" value="MFS"/>
    <property type="match status" value="1"/>
</dbReference>
<dbReference type="InterPro" id="IPR020845">
    <property type="entry name" value="AMP-binding_CS"/>
</dbReference>
<protein>
    <submittedName>
        <fullName evidence="12">Amino acid adenylation domain-containing protein</fullName>
    </submittedName>
</protein>
<dbReference type="PROSITE" id="PS00455">
    <property type="entry name" value="AMP_BINDING"/>
    <property type="match status" value="2"/>
</dbReference>
<feature type="region of interest" description="Disordered" evidence="8">
    <location>
        <begin position="1894"/>
        <end position="1925"/>
    </location>
</feature>
<feature type="transmembrane region" description="Helical" evidence="9">
    <location>
        <begin position="2204"/>
        <end position="2223"/>
    </location>
</feature>
<dbReference type="InterPro" id="IPR006162">
    <property type="entry name" value="Ppantetheine_attach_site"/>
</dbReference>
<feature type="transmembrane region" description="Helical" evidence="9">
    <location>
        <begin position="1966"/>
        <end position="1987"/>
    </location>
</feature>
<keyword evidence="13" id="KW-1185">Reference proteome</keyword>
<dbReference type="Pfam" id="PF13193">
    <property type="entry name" value="AMP-binding_C"/>
    <property type="match status" value="2"/>
</dbReference>
<dbReference type="GO" id="GO:0031177">
    <property type="term" value="F:phosphopantetheine binding"/>
    <property type="evidence" value="ECO:0007669"/>
    <property type="project" value="InterPro"/>
</dbReference>
<keyword evidence="4" id="KW-0597">Phosphoprotein</keyword>
<dbReference type="InterPro" id="IPR023213">
    <property type="entry name" value="CAT-like_dom_sf"/>
</dbReference>
<feature type="transmembrane region" description="Helical" evidence="9">
    <location>
        <begin position="2264"/>
        <end position="2283"/>
    </location>
</feature>
<keyword evidence="5 9" id="KW-0812">Transmembrane</keyword>
<dbReference type="CDD" id="cd06173">
    <property type="entry name" value="MFS_MefA_like"/>
    <property type="match status" value="1"/>
</dbReference>
<comment type="cofactor">
    <cofactor evidence="1">
        <name>pantetheine 4'-phosphate</name>
        <dbReference type="ChEBI" id="CHEBI:47942"/>
    </cofactor>
</comment>
<evidence type="ECO:0000256" key="3">
    <source>
        <dbReference type="ARBA" id="ARBA00022450"/>
    </source>
</evidence>
<dbReference type="GO" id="GO:0043041">
    <property type="term" value="P:amino acid activation for nonribosomal peptide biosynthetic process"/>
    <property type="evidence" value="ECO:0007669"/>
    <property type="project" value="TreeGrafter"/>
</dbReference>
<evidence type="ECO:0000259" key="11">
    <source>
        <dbReference type="PROSITE" id="PS50850"/>
    </source>
</evidence>
<comment type="caution">
    <text evidence="12">The sequence shown here is derived from an EMBL/GenBank/DDBJ whole genome shotgun (WGS) entry which is preliminary data.</text>
</comment>
<dbReference type="PANTHER" id="PTHR45527">
    <property type="entry name" value="NONRIBOSOMAL PEPTIDE SYNTHETASE"/>
    <property type="match status" value="1"/>
</dbReference>
<dbReference type="Proteomes" id="UP000540568">
    <property type="component" value="Unassembled WGS sequence"/>
</dbReference>
<dbReference type="InterPro" id="IPR029058">
    <property type="entry name" value="AB_hydrolase_fold"/>
</dbReference>
<dbReference type="Gene3D" id="3.40.50.12780">
    <property type="entry name" value="N-terminal domain of ligase-like"/>
    <property type="match status" value="2"/>
</dbReference>
<dbReference type="Pfam" id="PF00668">
    <property type="entry name" value="Condensation"/>
    <property type="match status" value="1"/>
</dbReference>
<dbReference type="NCBIfam" id="TIGR01733">
    <property type="entry name" value="AA-adenyl-dom"/>
    <property type="match status" value="2"/>
</dbReference>
<dbReference type="Gene3D" id="3.30.559.10">
    <property type="entry name" value="Chloramphenicol acetyltransferase-like domain"/>
    <property type="match status" value="1"/>
</dbReference>
<dbReference type="InterPro" id="IPR020806">
    <property type="entry name" value="PKS_PP-bd"/>
</dbReference>
<evidence type="ECO:0000256" key="7">
    <source>
        <dbReference type="ARBA" id="ARBA00023136"/>
    </source>
</evidence>
<evidence type="ECO:0000256" key="6">
    <source>
        <dbReference type="ARBA" id="ARBA00022989"/>
    </source>
</evidence>
<dbReference type="GO" id="GO:0005886">
    <property type="term" value="C:plasma membrane"/>
    <property type="evidence" value="ECO:0007669"/>
    <property type="project" value="UniProtKB-SubCell"/>
</dbReference>
<feature type="transmembrane region" description="Helical" evidence="9">
    <location>
        <begin position="2317"/>
        <end position="2338"/>
    </location>
</feature>
<evidence type="ECO:0000313" key="13">
    <source>
        <dbReference type="Proteomes" id="UP000540568"/>
    </source>
</evidence>
<dbReference type="PROSITE" id="PS50075">
    <property type="entry name" value="CARRIER"/>
    <property type="match status" value="2"/>
</dbReference>
<dbReference type="GO" id="GO:0003824">
    <property type="term" value="F:catalytic activity"/>
    <property type="evidence" value="ECO:0007669"/>
    <property type="project" value="InterPro"/>
</dbReference>
<dbReference type="Pfam" id="PF00550">
    <property type="entry name" value="PP-binding"/>
    <property type="match status" value="2"/>
</dbReference>
<evidence type="ECO:0000256" key="8">
    <source>
        <dbReference type="SAM" id="MobiDB-lite"/>
    </source>
</evidence>
<name>A0A7W3J7N4_9MICO</name>
<dbReference type="InterPro" id="IPR011701">
    <property type="entry name" value="MFS"/>
</dbReference>
<gene>
    <name evidence="12" type="ORF">FHX71_001755</name>
</gene>
<dbReference type="Gene3D" id="3.40.50.1820">
    <property type="entry name" value="alpha/beta hydrolase"/>
    <property type="match status" value="1"/>
</dbReference>
<dbReference type="InterPro" id="IPR042099">
    <property type="entry name" value="ANL_N_sf"/>
</dbReference>
<dbReference type="InterPro" id="IPR001242">
    <property type="entry name" value="Condensation_dom"/>
</dbReference>
<dbReference type="GO" id="GO:0008610">
    <property type="term" value="P:lipid biosynthetic process"/>
    <property type="evidence" value="ECO:0007669"/>
    <property type="project" value="UniProtKB-ARBA"/>
</dbReference>
<dbReference type="Gene3D" id="3.30.300.30">
    <property type="match status" value="2"/>
</dbReference>
<dbReference type="InterPro" id="IPR010071">
    <property type="entry name" value="AA_adenyl_dom"/>
</dbReference>
<dbReference type="InterPro" id="IPR020846">
    <property type="entry name" value="MFS_dom"/>
</dbReference>
<dbReference type="InterPro" id="IPR000873">
    <property type="entry name" value="AMP-dep_synth/lig_dom"/>
</dbReference>
<evidence type="ECO:0000256" key="2">
    <source>
        <dbReference type="ARBA" id="ARBA00004651"/>
    </source>
</evidence>
<dbReference type="SUPFAM" id="SSF56801">
    <property type="entry name" value="Acetyl-CoA synthetase-like"/>
    <property type="match status" value="2"/>
</dbReference>
<feature type="domain" description="Carrier" evidence="10">
    <location>
        <begin position="1551"/>
        <end position="1622"/>
    </location>
</feature>
<dbReference type="Pfam" id="PF00501">
    <property type="entry name" value="AMP-binding"/>
    <property type="match status" value="3"/>
</dbReference>
<evidence type="ECO:0000256" key="4">
    <source>
        <dbReference type="ARBA" id="ARBA00022553"/>
    </source>
</evidence>
<evidence type="ECO:0000259" key="10">
    <source>
        <dbReference type="PROSITE" id="PS50075"/>
    </source>
</evidence>
<dbReference type="Pfam" id="PF00975">
    <property type="entry name" value="Thioesterase"/>
    <property type="match status" value="1"/>
</dbReference>
<reference evidence="12 13" key="1">
    <citation type="submission" date="2020-07" db="EMBL/GenBank/DDBJ databases">
        <title>Sequencing the genomes of 1000 actinobacteria strains.</title>
        <authorList>
            <person name="Klenk H.-P."/>
        </authorList>
    </citation>
    <scope>NUCLEOTIDE SEQUENCE [LARGE SCALE GENOMIC DNA]</scope>
    <source>
        <strain evidence="12 13">DSM 44121</strain>
    </source>
</reference>
<comment type="subcellular location">
    <subcellularLocation>
        <location evidence="2">Cell membrane</location>
        <topology evidence="2">Multi-pass membrane protein</topology>
    </subcellularLocation>
</comment>
<dbReference type="PANTHER" id="PTHR45527:SF1">
    <property type="entry name" value="FATTY ACID SYNTHASE"/>
    <property type="match status" value="1"/>
</dbReference>
<evidence type="ECO:0000256" key="5">
    <source>
        <dbReference type="ARBA" id="ARBA00022692"/>
    </source>
</evidence>
<dbReference type="PROSITE" id="PS00012">
    <property type="entry name" value="PHOSPHOPANTETHEINE"/>
    <property type="match status" value="1"/>
</dbReference>
<evidence type="ECO:0000256" key="9">
    <source>
        <dbReference type="SAM" id="Phobius"/>
    </source>
</evidence>
<dbReference type="Gene3D" id="1.10.1200.10">
    <property type="entry name" value="ACP-like"/>
    <property type="match status" value="2"/>
</dbReference>
<evidence type="ECO:0000256" key="1">
    <source>
        <dbReference type="ARBA" id="ARBA00001957"/>
    </source>
</evidence>
<dbReference type="SUPFAM" id="SSF53474">
    <property type="entry name" value="alpha/beta-Hydrolases"/>
    <property type="match status" value="1"/>
</dbReference>
<feature type="transmembrane region" description="Helical" evidence="9">
    <location>
        <begin position="2174"/>
        <end position="2197"/>
    </location>
</feature>
<dbReference type="Gene3D" id="1.20.1250.20">
    <property type="entry name" value="MFS general substrate transporter like domains"/>
    <property type="match status" value="1"/>
</dbReference>
<keyword evidence="6 9" id="KW-1133">Transmembrane helix</keyword>
<dbReference type="GO" id="GO:0044550">
    <property type="term" value="P:secondary metabolite biosynthetic process"/>
    <property type="evidence" value="ECO:0007669"/>
    <property type="project" value="TreeGrafter"/>
</dbReference>
<dbReference type="SMART" id="SM00823">
    <property type="entry name" value="PKS_PP"/>
    <property type="match status" value="2"/>
</dbReference>
<feature type="domain" description="Major facilitator superfamily (MFS) profile" evidence="11">
    <location>
        <begin position="1933"/>
        <end position="2343"/>
    </location>
</feature>
<dbReference type="Gene3D" id="3.30.559.30">
    <property type="entry name" value="Nonribosomal peptide synthetase, condensation domain"/>
    <property type="match status" value="1"/>
</dbReference>
<evidence type="ECO:0000313" key="12">
    <source>
        <dbReference type="EMBL" id="MBA8807813.1"/>
    </source>
</evidence>
<dbReference type="GO" id="GO:0022857">
    <property type="term" value="F:transmembrane transporter activity"/>
    <property type="evidence" value="ECO:0007669"/>
    <property type="project" value="InterPro"/>
</dbReference>
<dbReference type="InterPro" id="IPR045851">
    <property type="entry name" value="AMP-bd_C_sf"/>
</dbReference>
<dbReference type="CDD" id="cd05930">
    <property type="entry name" value="A_NRPS"/>
    <property type="match status" value="2"/>
</dbReference>
<organism evidence="12 13">
    <name type="scientific">Promicromonospora sukumoe</name>
    <dbReference type="NCBI Taxonomy" id="88382"/>
    <lineage>
        <taxon>Bacteria</taxon>
        <taxon>Bacillati</taxon>
        <taxon>Actinomycetota</taxon>
        <taxon>Actinomycetes</taxon>
        <taxon>Micrococcales</taxon>
        <taxon>Promicromonosporaceae</taxon>
        <taxon>Promicromonospora</taxon>
    </lineage>
</organism>
<dbReference type="FunFam" id="3.40.50.980:FF:000001">
    <property type="entry name" value="Non-ribosomal peptide synthetase"/>
    <property type="match status" value="1"/>
</dbReference>
<feature type="domain" description="Carrier" evidence="10">
    <location>
        <begin position="492"/>
        <end position="567"/>
    </location>
</feature>
<feature type="compositionally biased region" description="Low complexity" evidence="8">
    <location>
        <begin position="1900"/>
        <end position="1914"/>
    </location>
</feature>
<dbReference type="SUPFAM" id="SSF103473">
    <property type="entry name" value="MFS general substrate transporter"/>
    <property type="match status" value="1"/>
</dbReference>
<dbReference type="EMBL" id="JACGWV010000001">
    <property type="protein sequence ID" value="MBA8807813.1"/>
    <property type="molecule type" value="Genomic_DNA"/>
</dbReference>
<dbReference type="InterPro" id="IPR036259">
    <property type="entry name" value="MFS_trans_sf"/>
</dbReference>
<accession>A0A7W3J7N4</accession>
<keyword evidence="3" id="KW-0596">Phosphopantetheine</keyword>
<sequence length="2385" mass="251991">MTTTAQAPASPHDTTAQDPWSAIAAQAARTPHATALVDADGELTYADLTGLVAEESARLAAAGVVPGDLVGVRLPRGRAAVVAVLATLSRGAGYVPLDPAYPAARLRMMLDETRPRALVTADGVQPLADSVPQPDPAYVIFTSGSTGRPKGVLVGRRSLLDFSRVFGACFSFAEGDRVLQFASLSFDVSVEEIFPTLTTGATLVLRDDDMISRPDLFLDRCGELGITALDLPTAYWHELVAVLDRGEATLPDSIRCVIVGGETARPDAVRQWQRAVDGATTRLYNTYGPTETTVGATVADVTDWSGQIVPIGVPHPGVTCRVADDGELLVGGIGVAHGYLNRPELTAERFVTGPDGAREYRTGDRVRWADGQLEFLGRLDDQVKIRGHRVEPGEVEAALRELPGVQDAVVLVDERTGRARLVGHVVTPTTTDLEALRGSLADVLPAAFVPSALVRHERLPLTPQGKIDKAALAAPGADVPDMPTPDGPAANELLTDAERAAAALIEKALGVVVTDPADDFLALGGDSLDAVRLIADLRSRHGATLTLTTWYADPTVGALARAIETATGPADAAPAGLDEDRDHPLSPMQRDYWIAEQVCADLPVYTLGLRYRWAEGPDVAALRRALAALAERHPLLRARFGRAADGGDGRAAARDDVEPTLRIEPGATVPLTLGAPDRAAVDLVDGPVAHAFLDGDELVLVVHHLAFDGWSAGVFGQELAALYRAAIGTTGADDDLVALAGLSPSAPAPDLAARSARAAADPVLRRYWQERLSDADLGLELPADRPAPAVRSYAASRVTRPLHPGLVERLRAFAGDQRASLFLVTLAALQVVLRRYTGRTDVTVLSPTAGRSTGELAGVIGPVLNTLPLRGDVSGEPAFPELLARVRDAVLTDLDHQDLALPDLVAALARSGAAKRLSPVMLTVHNTPAPDDPILTYAGELPPAATMVDLAIGVDFPATGALLTVDYATELFDVERVEALMGHLLTVLEAATADAETPVTRLPMLTDAEYHRVVHEWNDTSGTDTSGAGRPADHEPDASTVHELFERHVAATPDAPALTVGAETVTYGELDDRADRLARRLRADGVRPGQRAGIRLDRGTELFVAMWAVLKAGGAYVPLDPAYPAERLEAMVADSRPVVVVDDAYLAASAGTDLREDDLAGPGTTAGPDDPAYVIYTSGSTGTPKGVVVTHANLVHAARMWHQAYGLRPEWTFLQAASFSFDMFVGETLRAHLSGGRLVVAPRETLLDPADLYALMRTEQVRTTELVPAVLRALLDHVEEAGEDLTFVHLLIGGGEKWHVGEYRRAQRLVGPAGRVVNSYGVTEATVDNVYFDGSVDHLADDEPLPIGRPFPGNRVAVLDAGGQPVPAGVVGELYLGGLGVAAGYHGQPDLTAERFVPDPFAPDVSVPDSSVPDAVNPGARMYRTGDSARFRRDGNVDFLGRLDDQVKVNGYRIELGDVEAALSTLPGVAACAAAVHQRTASLAELVGYVVTRDGADADEAAVRATLAVGLPPHMVPGRIVTLAALPLTPNGKLDRRALPAPAERTGAGVAPRTATERQIAAVWSDVLGVPEPGIDDTFFALGGDSFAALKVVRRLDPSPALVELYRHATIRRLAEFLDQRADGEPAEQRMLHRLTPGEADAARDGQTIVAVPYSGGSAVAYQPLADAVPEGWALHAVELPGHDSSRPGEALEALDAVADRIVAELPAIEGPVLFYGHCLGVALTVEVARRAEAAGVDVTGVALGAGFPTARLPGKVFDWIYRNLPVDRLSSDREYLEYLRARGGFTDLDDAEQAFTLRNVRHDARDAEEYFTAAYRAELEPLRAPVLSVVGARDRVTEHYEERHHEWSHFTDGGVELSVLPRAGHFFVRDHAVPLADSLVDFAVRTTAGDGSVPGEGAAGHAAGPADDGAAPSAPQPPAARPVAEAEPDLRKFGVVAIGQLLSMVGSSLSSFVLSIWVFQQTGSITQFALVNAVGLLPGILAGPFAGAVADRFDRRKVMLTSDSVAAAAMLALLVLLLTNGLHMWQVYLTVSVTSLAGAFQRPAYLAAVAQLVPKRYLGHASGVGQLGAGVGTVFAPMLGAGLIGVIGIEGVLLLDMVTFTIGAVTLLLTRIPNLMFRRRQETFATEIANGWRYIVRRPGLRSALRYFVTDHVFYVLGFAVITPMLLVEQPPAVMGTALAATGAGALLGSVAMGVWGGTARRTHGMLVAMAVGSVAMAVVGLTTEPAVIIVGMFVMGVAESLADGHWTAIVQGKVGLELQGRVLSLFITLMLLTVPVGYLVVGPLAERYVQPLLEPGGALVDTLLGDAIGVGPGRALALLVVLSGVLQLGWAVVGWCDARLRLLEDELPDAVTTGNIGSRDELQRQADELLGGPETAPGRSTHV</sequence>
<dbReference type="InterPro" id="IPR036736">
    <property type="entry name" value="ACP-like_sf"/>
</dbReference>
<dbReference type="RefSeq" id="WP_182615408.1">
    <property type="nucleotide sequence ID" value="NZ_BAAATF010000006.1"/>
</dbReference>
<feature type="transmembrane region" description="Helical" evidence="9">
    <location>
        <begin position="2229"/>
        <end position="2252"/>
    </location>
</feature>
<feature type="transmembrane region" description="Helical" evidence="9">
    <location>
        <begin position="1942"/>
        <end position="1960"/>
    </location>
</feature>
<keyword evidence="7 9" id="KW-0472">Membrane</keyword>